<evidence type="ECO:0000313" key="1">
    <source>
        <dbReference type="EMBL" id="KAH6644921.1"/>
    </source>
</evidence>
<comment type="caution">
    <text evidence="1">The sequence shown here is derived from an EMBL/GenBank/DDBJ whole genome shotgun (WGS) entry which is preliminary data.</text>
</comment>
<dbReference type="AlphaFoldDB" id="A0A9P8RKN9"/>
<gene>
    <name evidence="1" type="ORF">BKA67DRAFT_124756</name>
</gene>
<dbReference type="GeneID" id="70123856"/>
<organism evidence="1 2">
    <name type="scientific">Truncatella angustata</name>
    <dbReference type="NCBI Taxonomy" id="152316"/>
    <lineage>
        <taxon>Eukaryota</taxon>
        <taxon>Fungi</taxon>
        <taxon>Dikarya</taxon>
        <taxon>Ascomycota</taxon>
        <taxon>Pezizomycotina</taxon>
        <taxon>Sordariomycetes</taxon>
        <taxon>Xylariomycetidae</taxon>
        <taxon>Amphisphaeriales</taxon>
        <taxon>Sporocadaceae</taxon>
        <taxon>Truncatella</taxon>
    </lineage>
</organism>
<dbReference type="Proteomes" id="UP000758603">
    <property type="component" value="Unassembled WGS sequence"/>
</dbReference>
<proteinExistence type="predicted"/>
<accession>A0A9P8RKN9</accession>
<dbReference type="EMBL" id="JAGPXC010000012">
    <property type="protein sequence ID" value="KAH6644921.1"/>
    <property type="molecule type" value="Genomic_DNA"/>
</dbReference>
<dbReference type="RefSeq" id="XP_045951435.1">
    <property type="nucleotide sequence ID" value="XM_046094963.1"/>
</dbReference>
<sequence>MLLQLGACDTSWKEHGESCLHMLLKSHYDVSVYYARRFIEMGADPCEQSLVQLTLSGYDLQSYSGYHWNLLRLFCKHGARLRLDPPTVDEGGFKMPKWLSPGYHPLVFAIESARTEKARRGIIFALDKIYESLSNFPEIGYHCFVAASHDFVYPGVIRALLAAGVQSTSLGRRRASNVVGRDEYIIEKKIYFNGDQNFLGYSKSLCGLQMSRANTKLETSLTSHV</sequence>
<keyword evidence="2" id="KW-1185">Reference proteome</keyword>
<reference evidence="1" key="1">
    <citation type="journal article" date="2021" name="Nat. Commun.">
        <title>Genetic determinants of endophytism in the Arabidopsis root mycobiome.</title>
        <authorList>
            <person name="Mesny F."/>
            <person name="Miyauchi S."/>
            <person name="Thiergart T."/>
            <person name="Pickel B."/>
            <person name="Atanasova L."/>
            <person name="Karlsson M."/>
            <person name="Huettel B."/>
            <person name="Barry K.W."/>
            <person name="Haridas S."/>
            <person name="Chen C."/>
            <person name="Bauer D."/>
            <person name="Andreopoulos W."/>
            <person name="Pangilinan J."/>
            <person name="LaButti K."/>
            <person name="Riley R."/>
            <person name="Lipzen A."/>
            <person name="Clum A."/>
            <person name="Drula E."/>
            <person name="Henrissat B."/>
            <person name="Kohler A."/>
            <person name="Grigoriev I.V."/>
            <person name="Martin F.M."/>
            <person name="Hacquard S."/>
        </authorList>
    </citation>
    <scope>NUCLEOTIDE SEQUENCE</scope>
    <source>
        <strain evidence="1">MPI-SDFR-AT-0073</strain>
    </source>
</reference>
<name>A0A9P8RKN9_9PEZI</name>
<evidence type="ECO:0000313" key="2">
    <source>
        <dbReference type="Proteomes" id="UP000758603"/>
    </source>
</evidence>
<protein>
    <submittedName>
        <fullName evidence="1">Uncharacterized protein</fullName>
    </submittedName>
</protein>